<gene>
    <name evidence="3" type="ORF">RDWZM_001909</name>
</gene>
<keyword evidence="2" id="KW-0812">Transmembrane</keyword>
<keyword evidence="2" id="KW-0472">Membrane</keyword>
<evidence type="ECO:0000313" key="4">
    <source>
        <dbReference type="Proteomes" id="UP001142055"/>
    </source>
</evidence>
<evidence type="ECO:0000256" key="1">
    <source>
        <dbReference type="SAM" id="MobiDB-lite"/>
    </source>
</evidence>
<name>A0A9Q0MCV0_BLOTA</name>
<keyword evidence="4" id="KW-1185">Reference proteome</keyword>
<reference evidence="3" key="1">
    <citation type="submission" date="2022-12" db="EMBL/GenBank/DDBJ databases">
        <title>Genome assemblies of Blomia tropicalis.</title>
        <authorList>
            <person name="Cui Y."/>
        </authorList>
    </citation>
    <scope>NUCLEOTIDE SEQUENCE</scope>
    <source>
        <tissue evidence="3">Adult mites</tissue>
    </source>
</reference>
<sequence>MDRLKSHYLQRLRRRRRRRTTTTTTTTTPTDSIQPLSANHLQVPSSHSTLTRSPLVLTTNTIASSSSSATRHIALGTSNSLGSSHSTSGSSLQPSYYTATTTQRMSDLRKILNPEVEKEDSFKKFTEAIENCDCFEFNLNNAAKLITVLVLLATLVLVIRALKGDR</sequence>
<accession>A0A9Q0MCV0</accession>
<organism evidence="3 4">
    <name type="scientific">Blomia tropicalis</name>
    <name type="common">Mite</name>
    <dbReference type="NCBI Taxonomy" id="40697"/>
    <lineage>
        <taxon>Eukaryota</taxon>
        <taxon>Metazoa</taxon>
        <taxon>Ecdysozoa</taxon>
        <taxon>Arthropoda</taxon>
        <taxon>Chelicerata</taxon>
        <taxon>Arachnida</taxon>
        <taxon>Acari</taxon>
        <taxon>Acariformes</taxon>
        <taxon>Sarcoptiformes</taxon>
        <taxon>Astigmata</taxon>
        <taxon>Glycyphagoidea</taxon>
        <taxon>Echimyopodidae</taxon>
        <taxon>Blomia</taxon>
    </lineage>
</organism>
<feature type="region of interest" description="Disordered" evidence="1">
    <location>
        <begin position="1"/>
        <end position="52"/>
    </location>
</feature>
<protein>
    <submittedName>
        <fullName evidence="3">Uncharacterized protein</fullName>
    </submittedName>
</protein>
<comment type="caution">
    <text evidence="3">The sequence shown here is derived from an EMBL/GenBank/DDBJ whole genome shotgun (WGS) entry which is preliminary data.</text>
</comment>
<dbReference type="EMBL" id="JAPWDV010000001">
    <property type="protein sequence ID" value="KAJ6223364.1"/>
    <property type="molecule type" value="Genomic_DNA"/>
</dbReference>
<evidence type="ECO:0000313" key="3">
    <source>
        <dbReference type="EMBL" id="KAJ6223364.1"/>
    </source>
</evidence>
<dbReference type="Proteomes" id="UP001142055">
    <property type="component" value="Chromosome 1"/>
</dbReference>
<dbReference type="AlphaFoldDB" id="A0A9Q0MCV0"/>
<proteinExistence type="predicted"/>
<feature type="compositionally biased region" description="Polar residues" evidence="1">
    <location>
        <begin position="29"/>
        <end position="52"/>
    </location>
</feature>
<keyword evidence="2" id="KW-1133">Transmembrane helix</keyword>
<evidence type="ECO:0000256" key="2">
    <source>
        <dbReference type="SAM" id="Phobius"/>
    </source>
</evidence>
<feature type="transmembrane region" description="Helical" evidence="2">
    <location>
        <begin position="142"/>
        <end position="162"/>
    </location>
</feature>
<feature type="compositionally biased region" description="Basic residues" evidence="1">
    <location>
        <begin position="1"/>
        <end position="20"/>
    </location>
</feature>